<dbReference type="RefSeq" id="XP_028966707.1">
    <property type="nucleotide sequence ID" value="XM_029110874.1"/>
</dbReference>
<dbReference type="GeneID" id="114828095"/>
<evidence type="ECO:0000256" key="9">
    <source>
        <dbReference type="ARBA" id="ARBA00047899"/>
    </source>
</evidence>
<keyword evidence="6" id="KW-0418">Kinase</keyword>
<evidence type="ECO:0000256" key="4">
    <source>
        <dbReference type="ARBA" id="ARBA00022679"/>
    </source>
</evidence>
<keyword evidence="13" id="KW-0812">Transmembrane</keyword>
<reference evidence="17" key="1">
    <citation type="submission" date="2025-08" db="UniProtKB">
        <authorList>
            <consortium name="RefSeq"/>
        </authorList>
    </citation>
    <scope>IDENTIFICATION</scope>
</reference>
<keyword evidence="3" id="KW-0723">Serine/threonine-protein kinase</keyword>
<feature type="transmembrane region" description="Helical" evidence="13">
    <location>
        <begin position="1010"/>
        <end position="1029"/>
    </location>
</feature>
<sequence>MSGSTIRSEIPFDHTFGPKAHKDPVLESTRDPVTSLVSKEDGKPFEAKTPKEIAMVAATHKFFQTLARHQAYRGYDLTWTPQEHYAEQQSFLTNRQLVGRLKNKKLQISEIRDLFSNLMALQLFLRQCQCRSAVTRLNTRTVVALDGIFALAELMEKAIGKGPTDWTELKTCFSTVTYEEVPHMNYIPSISWFKPEGCLGVGGFGSVYRCRFADGSVIALKLVARNRISKLDHVLSGKIVGSVVSYPCILSTYAFFTTDQCHAYVTEFLEGVDLAKVIKQSKGLDVALLKVVSAQLCLAVNFLHVRGVIHRDIKPSNMILTPGSRLKVFDFDTCKFCLGNFDLSEDFSLYNRISSREFRDNRMPGTTVFTAPEVLSGRAYGRALDWWSVGISMMQMFTNRFPFKGKTKSKIRRAICKFKSLDWLPEENPPADLKSIISGFLTVKPSKRLGSQGLKSIQSVEFFDCFDWEGWRSGKASMKCEILAKLLEEKEKLFKGIEERAKERIVRLEDQTMIQPQEPLLTWTSPSFRASLQLASQKHSDPLQPGNSPKLVKPMKDLWLRIYSIPSYRRLEWKRLAHDDQRTGVKLLPTSGRVSPGQIVSVWGPVDSATDTLAQILAGKIEDYAGCVETSPADLTYVEDITQANFSFPENETIRETIEFYFRTILYESPIPASEINIEVGNLMREFGLEQLQYSYCSTLDRSERQLLYVISMLLKPRSIVVLQNPNRHLSGLHCVLIAQRLRLLARTGHSILLMSSFVSAAFLNISDHLHLIHSSGQSFYAGSLKGLENYLQVQGVVGIVHRYSYEDLIYGTFSLEDKDFKQIMPRLQDPPAASSMYSEDLSVHEFQPPRAFWPLLSRTLRILTRHELLLRTKLLLLVSFAAMCKLVRVPDQSRENSRMIVDLLLIYAAGINLLFSTLESRKVDRVLCQDGRGPLKGVCTRTSIIGIRLLILVVSECSLNLLLWFLFASWVGFPRMEDLPSMVPMATMCSLFYAFVGSISGLSETRQKLSSLIHAMILLFTLSAMVILNPTDETRSIFKSFNPVFVTKVMILNASPNPAKRSTGRSGGNRSEFWGDFGKLSLCTLLMLVIYVIRFEEGLRGRRRRLLRFL</sequence>
<dbReference type="EC" id="2.7.11.1" evidence="1"/>
<feature type="transmembrane region" description="Helical" evidence="13">
    <location>
        <begin position="901"/>
        <end position="919"/>
    </location>
</feature>
<evidence type="ECO:0000256" key="13">
    <source>
        <dbReference type="SAM" id="Phobius"/>
    </source>
</evidence>
<evidence type="ECO:0000256" key="1">
    <source>
        <dbReference type="ARBA" id="ARBA00012513"/>
    </source>
</evidence>
<evidence type="ECO:0000256" key="2">
    <source>
        <dbReference type="ARBA" id="ARBA00022148"/>
    </source>
</evidence>
<keyword evidence="13" id="KW-1133">Transmembrane helix</keyword>
<comment type="catalytic activity">
    <reaction evidence="9">
        <text>L-threonyl-[protein] + ATP = O-phospho-L-threonyl-[protein] + ADP + H(+)</text>
        <dbReference type="Rhea" id="RHEA:46608"/>
        <dbReference type="Rhea" id="RHEA-COMP:11060"/>
        <dbReference type="Rhea" id="RHEA-COMP:11605"/>
        <dbReference type="ChEBI" id="CHEBI:15378"/>
        <dbReference type="ChEBI" id="CHEBI:30013"/>
        <dbReference type="ChEBI" id="CHEBI:30616"/>
        <dbReference type="ChEBI" id="CHEBI:61977"/>
        <dbReference type="ChEBI" id="CHEBI:456216"/>
        <dbReference type="EC" id="2.7.11.1"/>
    </reaction>
</comment>
<dbReference type="AlphaFoldDB" id="A0AAJ7WH69"/>
<dbReference type="Proteomes" id="UP000694867">
    <property type="component" value="Unplaced"/>
</dbReference>
<gene>
    <name evidence="17" type="primary">LOC114828095</name>
</gene>
<dbReference type="InterPro" id="IPR011009">
    <property type="entry name" value="Kinase-like_dom_sf"/>
</dbReference>
<keyword evidence="7 11" id="KW-0067">ATP-binding</keyword>
<evidence type="ECO:0000256" key="3">
    <source>
        <dbReference type="ARBA" id="ARBA00022527"/>
    </source>
</evidence>
<feature type="domain" description="ABC transporter" evidence="15">
    <location>
        <begin position="560"/>
        <end position="800"/>
    </location>
</feature>
<dbReference type="SUPFAM" id="SSF52540">
    <property type="entry name" value="P-loop containing nucleoside triphosphate hydrolases"/>
    <property type="match status" value="1"/>
</dbReference>
<keyword evidence="5 11" id="KW-0547">Nucleotide-binding</keyword>
<protein>
    <recommendedName>
        <fullName evidence="2">Serine/threonine-protein kinase greatwall</fullName>
        <ecNumber evidence="1">2.7.11.1</ecNumber>
    </recommendedName>
    <alternativeName>
        <fullName evidence="8">Microtubule-associated serine/threonine-protein kinase-like</fullName>
    </alternativeName>
</protein>
<dbReference type="PROSITE" id="PS50011">
    <property type="entry name" value="PROTEIN_KINASE_DOM"/>
    <property type="match status" value="1"/>
</dbReference>
<evidence type="ECO:0000256" key="11">
    <source>
        <dbReference type="PROSITE-ProRule" id="PRU10141"/>
    </source>
</evidence>
<feature type="domain" description="Protein kinase" evidence="14">
    <location>
        <begin position="193"/>
        <end position="463"/>
    </location>
</feature>
<dbReference type="PANTHER" id="PTHR24356">
    <property type="entry name" value="SERINE/THREONINE-PROTEIN KINASE"/>
    <property type="match status" value="1"/>
</dbReference>
<dbReference type="Gene3D" id="3.40.50.300">
    <property type="entry name" value="P-loop containing nucleotide triphosphate hydrolases"/>
    <property type="match status" value="1"/>
</dbReference>
<proteinExistence type="predicted"/>
<dbReference type="PROSITE" id="PS00107">
    <property type="entry name" value="PROTEIN_KINASE_ATP"/>
    <property type="match status" value="1"/>
</dbReference>
<dbReference type="InterPro" id="IPR000719">
    <property type="entry name" value="Prot_kinase_dom"/>
</dbReference>
<dbReference type="InterPro" id="IPR017441">
    <property type="entry name" value="Protein_kinase_ATP_BS"/>
</dbReference>
<dbReference type="PROSITE" id="PS50893">
    <property type="entry name" value="ABC_TRANSPORTER_2"/>
    <property type="match status" value="1"/>
</dbReference>
<dbReference type="InterPro" id="IPR008271">
    <property type="entry name" value="Ser/Thr_kinase_AS"/>
</dbReference>
<evidence type="ECO:0000256" key="10">
    <source>
        <dbReference type="ARBA" id="ARBA00048679"/>
    </source>
</evidence>
<feature type="transmembrane region" description="Helical" evidence="13">
    <location>
        <begin position="983"/>
        <end position="1003"/>
    </location>
</feature>
<evidence type="ECO:0000313" key="17">
    <source>
        <dbReference type="RefSeq" id="XP_028966707.1"/>
    </source>
</evidence>
<feature type="binding site" evidence="11">
    <location>
        <position position="221"/>
    </location>
    <ligand>
        <name>ATP</name>
        <dbReference type="ChEBI" id="CHEBI:30616"/>
    </ligand>
</feature>
<feature type="transmembrane region" description="Helical" evidence="13">
    <location>
        <begin position="1078"/>
        <end position="1096"/>
    </location>
</feature>
<feature type="compositionally biased region" description="Basic and acidic residues" evidence="12">
    <location>
        <begin position="20"/>
        <end position="30"/>
    </location>
</feature>
<accession>A0AAJ7WH69</accession>
<dbReference type="InterPro" id="IPR027417">
    <property type="entry name" value="P-loop_NTPase"/>
</dbReference>
<evidence type="ECO:0000256" key="5">
    <source>
        <dbReference type="ARBA" id="ARBA00022741"/>
    </source>
</evidence>
<feature type="region of interest" description="Disordered" evidence="12">
    <location>
        <begin position="1"/>
        <end position="43"/>
    </location>
</feature>
<dbReference type="GO" id="GO:0005524">
    <property type="term" value="F:ATP binding"/>
    <property type="evidence" value="ECO:0007669"/>
    <property type="project" value="UniProtKB-UniRule"/>
</dbReference>
<dbReference type="Gene3D" id="1.10.510.10">
    <property type="entry name" value="Transferase(Phosphotransferase) domain 1"/>
    <property type="match status" value="1"/>
</dbReference>
<feature type="transmembrane region" description="Helical" evidence="13">
    <location>
        <begin position="950"/>
        <end position="971"/>
    </location>
</feature>
<dbReference type="InterPro" id="IPR003439">
    <property type="entry name" value="ABC_transporter-like_ATP-bd"/>
</dbReference>
<dbReference type="GO" id="GO:0016887">
    <property type="term" value="F:ATP hydrolysis activity"/>
    <property type="evidence" value="ECO:0007669"/>
    <property type="project" value="InterPro"/>
</dbReference>
<evidence type="ECO:0000256" key="7">
    <source>
        <dbReference type="ARBA" id="ARBA00022840"/>
    </source>
</evidence>
<evidence type="ECO:0000256" key="8">
    <source>
        <dbReference type="ARBA" id="ARBA00033099"/>
    </source>
</evidence>
<dbReference type="GO" id="GO:0004674">
    <property type="term" value="F:protein serine/threonine kinase activity"/>
    <property type="evidence" value="ECO:0007669"/>
    <property type="project" value="UniProtKB-KW"/>
</dbReference>
<evidence type="ECO:0000259" key="15">
    <source>
        <dbReference type="PROSITE" id="PS50893"/>
    </source>
</evidence>
<dbReference type="KEGG" id="goe:114828095"/>
<evidence type="ECO:0000259" key="14">
    <source>
        <dbReference type="PROSITE" id="PS50011"/>
    </source>
</evidence>
<keyword evidence="13" id="KW-0472">Membrane</keyword>
<evidence type="ECO:0000313" key="16">
    <source>
        <dbReference type="Proteomes" id="UP000694867"/>
    </source>
</evidence>
<dbReference type="SUPFAM" id="SSF56112">
    <property type="entry name" value="Protein kinase-like (PK-like)"/>
    <property type="match status" value="1"/>
</dbReference>
<dbReference type="PROSITE" id="PS00108">
    <property type="entry name" value="PROTEIN_KINASE_ST"/>
    <property type="match status" value="1"/>
</dbReference>
<evidence type="ECO:0000256" key="6">
    <source>
        <dbReference type="ARBA" id="ARBA00022777"/>
    </source>
</evidence>
<dbReference type="InterPro" id="IPR050236">
    <property type="entry name" value="Ser_Thr_kinase_AGC"/>
</dbReference>
<dbReference type="PANTHER" id="PTHR24356:SF1">
    <property type="entry name" value="SERINE_THREONINE-PROTEIN KINASE GREATWALL"/>
    <property type="match status" value="1"/>
</dbReference>
<organism evidence="16 17">
    <name type="scientific">Galendromus occidentalis</name>
    <name type="common">western predatory mite</name>
    <dbReference type="NCBI Taxonomy" id="34638"/>
    <lineage>
        <taxon>Eukaryota</taxon>
        <taxon>Metazoa</taxon>
        <taxon>Ecdysozoa</taxon>
        <taxon>Arthropoda</taxon>
        <taxon>Chelicerata</taxon>
        <taxon>Arachnida</taxon>
        <taxon>Acari</taxon>
        <taxon>Parasitiformes</taxon>
        <taxon>Mesostigmata</taxon>
        <taxon>Gamasina</taxon>
        <taxon>Phytoseioidea</taxon>
        <taxon>Phytoseiidae</taxon>
        <taxon>Typhlodrominae</taxon>
        <taxon>Galendromus</taxon>
    </lineage>
</organism>
<dbReference type="Pfam" id="PF00069">
    <property type="entry name" value="Pkinase"/>
    <property type="match status" value="1"/>
</dbReference>
<name>A0AAJ7WH69_9ACAR</name>
<keyword evidence="16" id="KW-1185">Reference proteome</keyword>
<keyword evidence="4" id="KW-0808">Transferase</keyword>
<dbReference type="SMART" id="SM00220">
    <property type="entry name" value="S_TKc"/>
    <property type="match status" value="1"/>
</dbReference>
<dbReference type="Gene3D" id="3.30.200.20">
    <property type="entry name" value="Phosphorylase Kinase, domain 1"/>
    <property type="match status" value="1"/>
</dbReference>
<comment type="catalytic activity">
    <reaction evidence="10">
        <text>L-seryl-[protein] + ATP = O-phospho-L-seryl-[protein] + ADP + H(+)</text>
        <dbReference type="Rhea" id="RHEA:17989"/>
        <dbReference type="Rhea" id="RHEA-COMP:9863"/>
        <dbReference type="Rhea" id="RHEA-COMP:11604"/>
        <dbReference type="ChEBI" id="CHEBI:15378"/>
        <dbReference type="ChEBI" id="CHEBI:29999"/>
        <dbReference type="ChEBI" id="CHEBI:30616"/>
        <dbReference type="ChEBI" id="CHEBI:83421"/>
        <dbReference type="ChEBI" id="CHEBI:456216"/>
        <dbReference type="EC" id="2.7.11.1"/>
    </reaction>
</comment>
<evidence type="ECO:0000256" key="12">
    <source>
        <dbReference type="SAM" id="MobiDB-lite"/>
    </source>
</evidence>